<reference evidence="4" key="1">
    <citation type="journal article" date="2020" name="Stud. Mycol.">
        <title>101 Dothideomycetes genomes: a test case for predicting lifestyles and emergence of pathogens.</title>
        <authorList>
            <person name="Haridas S."/>
            <person name="Albert R."/>
            <person name="Binder M."/>
            <person name="Bloem J."/>
            <person name="Labutti K."/>
            <person name="Salamov A."/>
            <person name="Andreopoulos B."/>
            <person name="Baker S."/>
            <person name="Barry K."/>
            <person name="Bills G."/>
            <person name="Bluhm B."/>
            <person name="Cannon C."/>
            <person name="Castanera R."/>
            <person name="Culley D."/>
            <person name="Daum C."/>
            <person name="Ezra D."/>
            <person name="Gonzalez J."/>
            <person name="Henrissat B."/>
            <person name="Kuo A."/>
            <person name="Liang C."/>
            <person name="Lipzen A."/>
            <person name="Lutzoni F."/>
            <person name="Magnuson J."/>
            <person name="Mondo S."/>
            <person name="Nolan M."/>
            <person name="Ohm R."/>
            <person name="Pangilinan J."/>
            <person name="Park H.-J."/>
            <person name="Ramirez L."/>
            <person name="Alfaro M."/>
            <person name="Sun H."/>
            <person name="Tritt A."/>
            <person name="Yoshinaga Y."/>
            <person name="Zwiers L.-H."/>
            <person name="Turgeon B."/>
            <person name="Goodwin S."/>
            <person name="Spatafora J."/>
            <person name="Crous P."/>
            <person name="Grigoriev I."/>
        </authorList>
    </citation>
    <scope>NUCLEOTIDE SEQUENCE</scope>
    <source>
        <strain evidence="4">CBS 107.79</strain>
    </source>
</reference>
<dbReference type="PROSITE" id="PS00463">
    <property type="entry name" value="ZN2_CY6_FUNGAL_1"/>
    <property type="match status" value="1"/>
</dbReference>
<dbReference type="EMBL" id="ML976657">
    <property type="protein sequence ID" value="KAF1979565.1"/>
    <property type="molecule type" value="Genomic_DNA"/>
</dbReference>
<sequence length="326" mass="37208">MPTREIQTCSHCKDSKRRCDKLKPSCSRCQRGGQVCIYPSPPTEEKEILEESENLDGLLTPSTSGPCSPLRKDHDPERVVKKRDRATLSCTRCHRLKVKCDKRQPCCSRCQKLGHDGDCTYTYKVQPPPATGSFVNDGDDAETVVSLWFLQKRGSSHWKALLTRLEFLSGLGEPTFQWLSMSVREHITSDCSKDFTLPGNFPFGSMESMPYRSQSAVRALLQRHRDVATSYIESYSTLYHETELFNTANLQNEVEWFWQTPEIFDFGWLAQYLAVLGLGAFAAGADHKLASELFFASELVSHRRIICLIPLWQIFGRYFCISRLNK</sequence>
<feature type="domain" description="Zn(2)-C6 fungal-type" evidence="3">
    <location>
        <begin position="8"/>
        <end position="38"/>
    </location>
</feature>
<dbReference type="SUPFAM" id="SSF57701">
    <property type="entry name" value="Zn2/Cys6 DNA-binding domain"/>
    <property type="match status" value="2"/>
</dbReference>
<dbReference type="SMART" id="SM00066">
    <property type="entry name" value="GAL4"/>
    <property type="match status" value="2"/>
</dbReference>
<name>A0A6A5VRM7_9PLEO</name>
<organism evidence="4 5">
    <name type="scientific">Bimuria novae-zelandiae CBS 107.79</name>
    <dbReference type="NCBI Taxonomy" id="1447943"/>
    <lineage>
        <taxon>Eukaryota</taxon>
        <taxon>Fungi</taxon>
        <taxon>Dikarya</taxon>
        <taxon>Ascomycota</taxon>
        <taxon>Pezizomycotina</taxon>
        <taxon>Dothideomycetes</taxon>
        <taxon>Pleosporomycetidae</taxon>
        <taxon>Pleosporales</taxon>
        <taxon>Massarineae</taxon>
        <taxon>Didymosphaeriaceae</taxon>
        <taxon>Bimuria</taxon>
    </lineage>
</organism>
<feature type="domain" description="Zn(2)-C6 fungal-type" evidence="3">
    <location>
        <begin position="89"/>
        <end position="121"/>
    </location>
</feature>
<evidence type="ECO:0000256" key="1">
    <source>
        <dbReference type="ARBA" id="ARBA00004123"/>
    </source>
</evidence>
<accession>A0A6A5VRM7</accession>
<evidence type="ECO:0000256" key="2">
    <source>
        <dbReference type="ARBA" id="ARBA00023242"/>
    </source>
</evidence>
<dbReference type="InterPro" id="IPR036864">
    <property type="entry name" value="Zn2-C6_fun-type_DNA-bd_sf"/>
</dbReference>
<dbReference type="PANTHER" id="PTHR31001">
    <property type="entry name" value="UNCHARACTERIZED TRANSCRIPTIONAL REGULATORY PROTEIN"/>
    <property type="match status" value="1"/>
</dbReference>
<dbReference type="GO" id="GO:0005634">
    <property type="term" value="C:nucleus"/>
    <property type="evidence" value="ECO:0007669"/>
    <property type="project" value="UniProtKB-SubCell"/>
</dbReference>
<dbReference type="OrthoDB" id="4337792at2759"/>
<comment type="subcellular location">
    <subcellularLocation>
        <location evidence="1">Nucleus</location>
    </subcellularLocation>
</comment>
<dbReference type="Proteomes" id="UP000800036">
    <property type="component" value="Unassembled WGS sequence"/>
</dbReference>
<dbReference type="AlphaFoldDB" id="A0A6A5VRM7"/>
<dbReference type="Pfam" id="PF00172">
    <property type="entry name" value="Zn_clus"/>
    <property type="match status" value="2"/>
</dbReference>
<proteinExistence type="predicted"/>
<evidence type="ECO:0000313" key="4">
    <source>
        <dbReference type="EMBL" id="KAF1979565.1"/>
    </source>
</evidence>
<dbReference type="GO" id="GO:0000981">
    <property type="term" value="F:DNA-binding transcription factor activity, RNA polymerase II-specific"/>
    <property type="evidence" value="ECO:0007669"/>
    <property type="project" value="InterPro"/>
</dbReference>
<protein>
    <recommendedName>
        <fullName evidence="3">Zn(2)-C6 fungal-type domain-containing protein</fullName>
    </recommendedName>
</protein>
<dbReference type="Gene3D" id="4.10.240.10">
    <property type="entry name" value="Zn(2)-C6 fungal-type DNA-binding domain"/>
    <property type="match status" value="2"/>
</dbReference>
<keyword evidence="5" id="KW-1185">Reference proteome</keyword>
<evidence type="ECO:0000259" key="3">
    <source>
        <dbReference type="PROSITE" id="PS50048"/>
    </source>
</evidence>
<evidence type="ECO:0000313" key="5">
    <source>
        <dbReference type="Proteomes" id="UP000800036"/>
    </source>
</evidence>
<dbReference type="InterPro" id="IPR001138">
    <property type="entry name" value="Zn2Cys6_DnaBD"/>
</dbReference>
<dbReference type="CDD" id="cd00067">
    <property type="entry name" value="GAL4"/>
    <property type="match status" value="2"/>
</dbReference>
<dbReference type="PROSITE" id="PS50048">
    <property type="entry name" value="ZN2_CY6_FUNGAL_2"/>
    <property type="match status" value="2"/>
</dbReference>
<gene>
    <name evidence="4" type="ORF">BU23DRAFT_100791</name>
</gene>
<dbReference type="InterPro" id="IPR050613">
    <property type="entry name" value="Sec_Metabolite_Reg"/>
</dbReference>
<dbReference type="GO" id="GO:0008270">
    <property type="term" value="F:zinc ion binding"/>
    <property type="evidence" value="ECO:0007669"/>
    <property type="project" value="InterPro"/>
</dbReference>
<keyword evidence="2" id="KW-0539">Nucleus</keyword>